<protein>
    <recommendedName>
        <fullName evidence="3">Bacteriocin-protection, YdeI or OmpD-Associated</fullName>
    </recommendedName>
</protein>
<evidence type="ECO:0008006" key="3">
    <source>
        <dbReference type="Google" id="ProtNLM"/>
    </source>
</evidence>
<dbReference type="Pfam" id="PF13376">
    <property type="entry name" value="OmdA"/>
    <property type="match status" value="1"/>
</dbReference>
<dbReference type="EMBL" id="BAABDI010000035">
    <property type="protein sequence ID" value="GAA3989040.1"/>
    <property type="molecule type" value="Genomic_DNA"/>
</dbReference>
<name>A0ABP7QWB2_9BACT</name>
<evidence type="ECO:0000313" key="1">
    <source>
        <dbReference type="EMBL" id="GAA3989040.1"/>
    </source>
</evidence>
<evidence type="ECO:0000313" key="2">
    <source>
        <dbReference type="Proteomes" id="UP001501556"/>
    </source>
</evidence>
<reference evidence="2" key="1">
    <citation type="journal article" date="2019" name="Int. J. Syst. Evol. Microbiol.">
        <title>The Global Catalogue of Microorganisms (GCM) 10K type strain sequencing project: providing services to taxonomists for standard genome sequencing and annotation.</title>
        <authorList>
            <consortium name="The Broad Institute Genomics Platform"/>
            <consortium name="The Broad Institute Genome Sequencing Center for Infectious Disease"/>
            <person name="Wu L."/>
            <person name="Ma J."/>
        </authorList>
    </citation>
    <scope>NUCLEOTIDE SEQUENCE [LARGE SCALE GENOMIC DNA]</scope>
    <source>
        <strain evidence="2">JCM 17217</strain>
    </source>
</reference>
<keyword evidence="2" id="KW-1185">Reference proteome</keyword>
<organism evidence="1 2">
    <name type="scientific">Hymenobacter antarcticus</name>
    <dbReference type="NCBI Taxonomy" id="486270"/>
    <lineage>
        <taxon>Bacteria</taxon>
        <taxon>Pseudomonadati</taxon>
        <taxon>Bacteroidota</taxon>
        <taxon>Cytophagia</taxon>
        <taxon>Cytophagales</taxon>
        <taxon>Hymenobacteraceae</taxon>
        <taxon>Hymenobacter</taxon>
    </lineage>
</organism>
<comment type="caution">
    <text evidence="1">The sequence shown here is derived from an EMBL/GenBank/DDBJ whole genome shotgun (WGS) entry which is preliminary data.</text>
</comment>
<dbReference type="InterPro" id="IPR037079">
    <property type="entry name" value="AF2212/PG0164-like_sf"/>
</dbReference>
<accession>A0ABP7QWB2</accession>
<dbReference type="Pfam" id="PF08922">
    <property type="entry name" value="DUF1905"/>
    <property type="match status" value="1"/>
</dbReference>
<dbReference type="InterPro" id="IPR015018">
    <property type="entry name" value="DUF1905"/>
</dbReference>
<dbReference type="RefSeq" id="WP_345126763.1">
    <property type="nucleotide sequence ID" value="NZ_BAABDI010000035.1"/>
</dbReference>
<dbReference type="Proteomes" id="UP001501556">
    <property type="component" value="Unassembled WGS sequence"/>
</dbReference>
<gene>
    <name evidence="1" type="ORF">GCM10022407_37010</name>
</gene>
<dbReference type="Gene3D" id="2.40.30.100">
    <property type="entry name" value="AF2212/PG0164-like"/>
    <property type="match status" value="1"/>
</dbReference>
<proteinExistence type="predicted"/>
<sequence length="167" mass="18225">MTISPQPQPGPTPPEHEFEAVIEAGDGDGSVFVVLPFSVPEVYGKRGQVPVQATFDGYPYQGSVTPLGDGHHALHILKQIRKAIAKTVGDTVHVTLSRDVAERKMEAPADLAERLAAEPAAAAYFAKLAYTHQREYVRWLEGAKKPETRTKLLGEIVEMLAQGRKRG</sequence>
<dbReference type="SUPFAM" id="SSF141694">
    <property type="entry name" value="AF2212/PG0164-like"/>
    <property type="match status" value="1"/>
</dbReference>